<protein>
    <submittedName>
        <fullName evidence="1">Uncharacterized protein</fullName>
    </submittedName>
</protein>
<evidence type="ECO:0000313" key="1">
    <source>
        <dbReference type="EMBL" id="QHT93417.1"/>
    </source>
</evidence>
<reference evidence="1" key="1">
    <citation type="journal article" date="2020" name="Nature">
        <title>Giant virus diversity and host interactions through global metagenomics.</title>
        <authorList>
            <person name="Schulz F."/>
            <person name="Roux S."/>
            <person name="Paez-Espino D."/>
            <person name="Jungbluth S."/>
            <person name="Walsh D.A."/>
            <person name="Denef V.J."/>
            <person name="McMahon K.D."/>
            <person name="Konstantinidis K.T."/>
            <person name="Eloe-Fadrosh E.A."/>
            <person name="Kyrpides N.C."/>
            <person name="Woyke T."/>
        </authorList>
    </citation>
    <scope>NUCLEOTIDE SEQUENCE</scope>
    <source>
        <strain evidence="1">GVMAG-M-3300024252-29</strain>
    </source>
</reference>
<dbReference type="SUPFAM" id="SSF53335">
    <property type="entry name" value="S-adenosyl-L-methionine-dependent methyltransferases"/>
    <property type="match status" value="1"/>
</dbReference>
<accession>A0A6C0INF7</accession>
<sequence length="303" mass="35961">MCDDIIEHTKHDKISSVLKSISFKKVEKEWTVLSKMTLEELENVGGRSKIGCDIIDYYFFTERLHTIGNKGITFFNFLRDIEDYKKKHYIQTLLTFCEKNNRYKDSLLKRYYYIYGLCFGRINAFKITNSLYIYKKYPCSRVIDPFCGFGGRLVAASMLDIEYRGMDINDNLQPLYTKMVDDLVNEDNKEKVSMKVADSELVDFVEYAKEYPYDMVCTSPPYKNIEIYRCSSKRTNEEWDDFYRRIFLSLWNGLSSGGFFVININCDIYENLLVTLFGECQEKFLLVKTKKNSYDEYVYIWKK</sequence>
<dbReference type="EMBL" id="MN740207">
    <property type="protein sequence ID" value="QHT93417.1"/>
    <property type="molecule type" value="Genomic_DNA"/>
</dbReference>
<dbReference type="Gene3D" id="3.40.50.150">
    <property type="entry name" value="Vaccinia Virus protein VP39"/>
    <property type="match status" value="1"/>
</dbReference>
<dbReference type="AlphaFoldDB" id="A0A6C0INF7"/>
<proteinExistence type="predicted"/>
<organism evidence="1">
    <name type="scientific">viral metagenome</name>
    <dbReference type="NCBI Taxonomy" id="1070528"/>
    <lineage>
        <taxon>unclassified sequences</taxon>
        <taxon>metagenomes</taxon>
        <taxon>organismal metagenomes</taxon>
    </lineage>
</organism>
<name>A0A6C0INF7_9ZZZZ</name>
<dbReference type="InterPro" id="IPR029063">
    <property type="entry name" value="SAM-dependent_MTases_sf"/>
</dbReference>
<dbReference type="CDD" id="cd02440">
    <property type="entry name" value="AdoMet_MTases"/>
    <property type="match status" value="1"/>
</dbReference>